<dbReference type="EMBL" id="JAHQIW010006523">
    <property type="protein sequence ID" value="KAJ1369378.1"/>
    <property type="molecule type" value="Genomic_DNA"/>
</dbReference>
<feature type="signal peptide" evidence="1">
    <location>
        <begin position="1"/>
        <end position="22"/>
    </location>
</feature>
<protein>
    <submittedName>
        <fullName evidence="2">Uncharacterized protein</fullName>
    </submittedName>
</protein>
<organism evidence="2 3">
    <name type="scientific">Parelaphostrongylus tenuis</name>
    <name type="common">Meningeal worm</name>
    <dbReference type="NCBI Taxonomy" id="148309"/>
    <lineage>
        <taxon>Eukaryota</taxon>
        <taxon>Metazoa</taxon>
        <taxon>Ecdysozoa</taxon>
        <taxon>Nematoda</taxon>
        <taxon>Chromadorea</taxon>
        <taxon>Rhabditida</taxon>
        <taxon>Rhabditina</taxon>
        <taxon>Rhabditomorpha</taxon>
        <taxon>Strongyloidea</taxon>
        <taxon>Metastrongylidae</taxon>
        <taxon>Parelaphostrongylus</taxon>
    </lineage>
</organism>
<evidence type="ECO:0000256" key="1">
    <source>
        <dbReference type="SAM" id="SignalP"/>
    </source>
</evidence>
<dbReference type="AlphaFoldDB" id="A0AAD5R4R3"/>
<name>A0AAD5R4R3_PARTN</name>
<feature type="chain" id="PRO_5041963858" evidence="1">
    <location>
        <begin position="23"/>
        <end position="73"/>
    </location>
</feature>
<keyword evidence="3" id="KW-1185">Reference proteome</keyword>
<evidence type="ECO:0000313" key="2">
    <source>
        <dbReference type="EMBL" id="KAJ1369378.1"/>
    </source>
</evidence>
<reference evidence="2" key="1">
    <citation type="submission" date="2021-06" db="EMBL/GenBank/DDBJ databases">
        <title>Parelaphostrongylus tenuis whole genome reference sequence.</title>
        <authorList>
            <person name="Garwood T.J."/>
            <person name="Larsen P.A."/>
            <person name="Fountain-Jones N.M."/>
            <person name="Garbe J.R."/>
            <person name="Macchietto M.G."/>
            <person name="Kania S.A."/>
            <person name="Gerhold R.W."/>
            <person name="Richards J.E."/>
            <person name="Wolf T.M."/>
        </authorList>
    </citation>
    <scope>NUCLEOTIDE SEQUENCE</scope>
    <source>
        <strain evidence="2">MNPRO001-30</strain>
        <tissue evidence="2">Meninges</tissue>
    </source>
</reference>
<evidence type="ECO:0000313" key="3">
    <source>
        <dbReference type="Proteomes" id="UP001196413"/>
    </source>
</evidence>
<sequence>MPGLPTNLFMISLLAAISAVQGCGVIPMGQANTRTFNVTGFTLPVAMVYSFAPDVQAPVPGIASNEGGAQTFV</sequence>
<keyword evidence="1" id="KW-0732">Signal</keyword>
<accession>A0AAD5R4R3</accession>
<gene>
    <name evidence="2" type="ORF">KIN20_030819</name>
</gene>
<comment type="caution">
    <text evidence="2">The sequence shown here is derived from an EMBL/GenBank/DDBJ whole genome shotgun (WGS) entry which is preliminary data.</text>
</comment>
<dbReference type="Proteomes" id="UP001196413">
    <property type="component" value="Unassembled WGS sequence"/>
</dbReference>
<proteinExistence type="predicted"/>